<feature type="domain" description="Erythromycin biosynthesis protein CIII-like C-terminal" evidence="3">
    <location>
        <begin position="285"/>
        <end position="397"/>
    </location>
</feature>
<protein>
    <submittedName>
        <fullName evidence="4">Glycosyltransferase family 1 protein</fullName>
    </submittedName>
</protein>
<evidence type="ECO:0000313" key="5">
    <source>
        <dbReference type="Proteomes" id="UP000320888"/>
    </source>
</evidence>
<dbReference type="InterPro" id="IPR002213">
    <property type="entry name" value="UDP_glucos_trans"/>
</dbReference>
<dbReference type="Gene3D" id="3.40.50.2000">
    <property type="entry name" value="Glycogen Phosphorylase B"/>
    <property type="match status" value="2"/>
</dbReference>
<dbReference type="InterPro" id="IPR010610">
    <property type="entry name" value="EryCIII-like_C"/>
</dbReference>
<dbReference type="Proteomes" id="UP000320888">
    <property type="component" value="Unassembled WGS sequence"/>
</dbReference>
<dbReference type="GO" id="GO:0008194">
    <property type="term" value="F:UDP-glycosyltransferase activity"/>
    <property type="evidence" value="ECO:0007669"/>
    <property type="project" value="InterPro"/>
</dbReference>
<dbReference type="GO" id="GO:0016758">
    <property type="term" value="F:hexosyltransferase activity"/>
    <property type="evidence" value="ECO:0007669"/>
    <property type="project" value="UniProtKB-ARBA"/>
</dbReference>
<dbReference type="InterPro" id="IPR050426">
    <property type="entry name" value="Glycosyltransferase_28"/>
</dbReference>
<evidence type="ECO:0000256" key="2">
    <source>
        <dbReference type="SAM" id="MobiDB-lite"/>
    </source>
</evidence>
<keyword evidence="1 4" id="KW-0808">Transferase</keyword>
<reference evidence="4 5" key="1">
    <citation type="submission" date="2019-07" db="EMBL/GenBank/DDBJ databases">
        <title>Draft genome for Streptomyces benahoarensis MZ03-48.</title>
        <authorList>
            <person name="Gonzalez-Pimentel J.L."/>
        </authorList>
    </citation>
    <scope>NUCLEOTIDE SEQUENCE [LARGE SCALE GENOMIC DNA]</scope>
    <source>
        <strain evidence="4 5">MZ03-48</strain>
    </source>
</reference>
<accession>A0A553Z5J8</accession>
<comment type="caution">
    <text evidence="4">The sequence shown here is derived from an EMBL/GenBank/DDBJ whole genome shotgun (WGS) entry which is preliminary data.</text>
</comment>
<evidence type="ECO:0000313" key="4">
    <source>
        <dbReference type="EMBL" id="TSB36722.1"/>
    </source>
</evidence>
<organism evidence="4 5">
    <name type="scientific">Streptomyces benahoarensis</name>
    <dbReference type="NCBI Taxonomy" id="2595054"/>
    <lineage>
        <taxon>Bacteria</taxon>
        <taxon>Bacillati</taxon>
        <taxon>Actinomycetota</taxon>
        <taxon>Actinomycetes</taxon>
        <taxon>Kitasatosporales</taxon>
        <taxon>Streptomycetaceae</taxon>
        <taxon>Streptomyces</taxon>
    </lineage>
</organism>
<dbReference type="OrthoDB" id="6620093at2"/>
<sequence>MRVLCTSTGSPSHGRAMLPLARALAGAGHAVTVAASPEMAPVFRADAVTLEPRLASMPMPGPLDADAGPGAEPENATSGDGHIQMMLARLTGDHARAMYGVLAELAAGVRPDVIIRDGMDMAGIMLAERLGIPHLPIPSGLVNMVDPAQLLPDLNRLRRDLGLPEQEDAASFLPYGRFDYLPEEYAFARFPAPVRAYRQTTLVDRTDGLPGWVAELPADRPLVFAAIGTALPMILAMMERGVGLPPGMTHPEEMLRATVEGLSRLHCSAIVATGGVPLDGVEPAPHVRLVDRLAQPLLLECADLLVTHGGYNSVREAVRTGTPMAVLPNFGDQPHNAARVAELGLGRHVTETTPDAVAAACQDLLEDRDVAARVRRAHRAALALPEVGQVAADLEKLVRQTR</sequence>
<gene>
    <name evidence="4" type="ORF">FNZ23_19495</name>
</gene>
<dbReference type="RefSeq" id="WP_143943655.1">
    <property type="nucleotide sequence ID" value="NZ_VKLS01000265.1"/>
</dbReference>
<dbReference type="GO" id="GO:0017000">
    <property type="term" value="P:antibiotic biosynthetic process"/>
    <property type="evidence" value="ECO:0007669"/>
    <property type="project" value="UniProtKB-ARBA"/>
</dbReference>
<keyword evidence="5" id="KW-1185">Reference proteome</keyword>
<evidence type="ECO:0000256" key="1">
    <source>
        <dbReference type="ARBA" id="ARBA00022679"/>
    </source>
</evidence>
<proteinExistence type="predicted"/>
<feature type="region of interest" description="Disordered" evidence="2">
    <location>
        <begin position="57"/>
        <end position="79"/>
    </location>
</feature>
<dbReference type="EMBL" id="VKLS01000265">
    <property type="protein sequence ID" value="TSB36722.1"/>
    <property type="molecule type" value="Genomic_DNA"/>
</dbReference>
<dbReference type="SUPFAM" id="SSF53756">
    <property type="entry name" value="UDP-Glycosyltransferase/glycogen phosphorylase"/>
    <property type="match status" value="1"/>
</dbReference>
<dbReference type="PANTHER" id="PTHR48050">
    <property type="entry name" value="STEROL 3-BETA-GLUCOSYLTRANSFERASE"/>
    <property type="match status" value="1"/>
</dbReference>
<dbReference type="Pfam" id="PF06722">
    <property type="entry name" value="EryCIII-like_C"/>
    <property type="match status" value="1"/>
</dbReference>
<evidence type="ECO:0000259" key="3">
    <source>
        <dbReference type="Pfam" id="PF06722"/>
    </source>
</evidence>
<dbReference type="PANTHER" id="PTHR48050:SF13">
    <property type="entry name" value="STEROL 3-BETA-GLUCOSYLTRANSFERASE UGT80A2"/>
    <property type="match status" value="1"/>
</dbReference>
<dbReference type="CDD" id="cd03784">
    <property type="entry name" value="GT1_Gtf-like"/>
    <property type="match status" value="1"/>
</dbReference>
<name>A0A553Z5J8_9ACTN</name>
<dbReference type="AlphaFoldDB" id="A0A553Z5J8"/>